<keyword evidence="3" id="KW-1185">Reference proteome</keyword>
<name>A0ABT6F0N5_9SYNE</name>
<accession>A0ABT6F0N5</accession>
<sequence length="49" mass="5384">MPLPPSSLPGSQEALPPLPPLPEAVPPRSDIARLVIPYRPHRPRKELLS</sequence>
<comment type="caution">
    <text evidence="2">The sequence shown here is derived from an EMBL/GenBank/DDBJ whole genome shotgun (WGS) entry which is preliminary data.</text>
</comment>
<dbReference type="EMBL" id="JAKKUT010000002">
    <property type="protein sequence ID" value="MDG2991358.1"/>
    <property type="molecule type" value="Genomic_DNA"/>
</dbReference>
<evidence type="ECO:0000313" key="3">
    <source>
        <dbReference type="Proteomes" id="UP001154265"/>
    </source>
</evidence>
<feature type="region of interest" description="Disordered" evidence="1">
    <location>
        <begin position="1"/>
        <end position="26"/>
    </location>
</feature>
<protein>
    <submittedName>
        <fullName evidence="2">Uncharacterized protein</fullName>
    </submittedName>
</protein>
<evidence type="ECO:0000256" key="1">
    <source>
        <dbReference type="SAM" id="MobiDB-lite"/>
    </source>
</evidence>
<gene>
    <name evidence="2" type="ORF">L3556_10510</name>
</gene>
<reference evidence="2" key="2">
    <citation type="submission" date="2022-01" db="EMBL/GenBank/DDBJ databases">
        <authorList>
            <person name="Zivanovic Y."/>
            <person name="Moreira D."/>
            <person name="Lopez-Garcia P."/>
        </authorList>
    </citation>
    <scope>NUCLEOTIDE SEQUENCE</scope>
    <source>
        <strain evidence="2">G9</strain>
    </source>
</reference>
<dbReference type="Proteomes" id="UP001154265">
    <property type="component" value="Unassembled WGS sequence"/>
</dbReference>
<reference evidence="2" key="1">
    <citation type="journal article" date="2022" name="Genome Biol. Evol.">
        <title>A New Gene Family Diagnostic for Intracellular Biomineralization of Amorphous Ca Carbonates by Cyanobacteria.</title>
        <authorList>
            <person name="Benzerara K."/>
            <person name="Duprat E."/>
            <person name="Bitard-Feildel T."/>
            <person name="Caumes G."/>
            <person name="Cassier-Chauvat C."/>
            <person name="Chauvat F."/>
            <person name="Dezi M."/>
            <person name="Diop S.I."/>
            <person name="Gaschignard G."/>
            <person name="Gorgen S."/>
            <person name="Gugger M."/>
            <person name="Lopez-Garcia P."/>
            <person name="Millet M."/>
            <person name="Skouri-Panet F."/>
            <person name="Moreira D."/>
            <person name="Callebaut I."/>
        </authorList>
    </citation>
    <scope>NUCLEOTIDE SEQUENCE</scope>
    <source>
        <strain evidence="2">G9</strain>
    </source>
</reference>
<dbReference type="RefSeq" id="WP_277867227.1">
    <property type="nucleotide sequence ID" value="NZ_JAKKUT010000002.1"/>
</dbReference>
<evidence type="ECO:0000313" key="2">
    <source>
        <dbReference type="EMBL" id="MDG2991358.1"/>
    </source>
</evidence>
<proteinExistence type="predicted"/>
<feature type="compositionally biased region" description="Pro residues" evidence="1">
    <location>
        <begin position="16"/>
        <end position="25"/>
    </location>
</feature>
<organism evidence="2 3">
    <name type="scientific">Candidatus Synechococcus calcipolaris G9</name>
    <dbReference type="NCBI Taxonomy" id="1497997"/>
    <lineage>
        <taxon>Bacteria</taxon>
        <taxon>Bacillati</taxon>
        <taxon>Cyanobacteriota</taxon>
        <taxon>Cyanophyceae</taxon>
        <taxon>Synechococcales</taxon>
        <taxon>Synechococcaceae</taxon>
        <taxon>Synechococcus</taxon>
    </lineage>
</organism>